<dbReference type="CDD" id="cd00757">
    <property type="entry name" value="ThiF_MoeB_HesA_family"/>
    <property type="match status" value="1"/>
</dbReference>
<keyword evidence="3" id="KW-0808">Transferase</keyword>
<dbReference type="AlphaFoldDB" id="A0A133VFY1"/>
<dbReference type="GO" id="GO:0008641">
    <property type="term" value="F:ubiquitin-like modifier activating enzyme activity"/>
    <property type="evidence" value="ECO:0007669"/>
    <property type="project" value="InterPro"/>
</dbReference>
<dbReference type="FunFam" id="3.40.50.720:FF:000080">
    <property type="entry name" value="Thiazole biosynthesis adenylyltransferase ThiF"/>
    <property type="match status" value="1"/>
</dbReference>
<evidence type="ECO:0000313" key="3">
    <source>
        <dbReference type="EMBL" id="KXB05343.1"/>
    </source>
</evidence>
<dbReference type="GO" id="GO:0016779">
    <property type="term" value="F:nucleotidyltransferase activity"/>
    <property type="evidence" value="ECO:0007669"/>
    <property type="project" value="UniProtKB-KW"/>
</dbReference>
<dbReference type="InterPro" id="IPR045886">
    <property type="entry name" value="ThiF/MoeB/HesA"/>
</dbReference>
<gene>
    <name evidence="3" type="ORF">AKJ50_01220</name>
</gene>
<protein>
    <submittedName>
        <fullName evidence="3">Adenylyltransferase</fullName>
    </submittedName>
</protein>
<comment type="similarity">
    <text evidence="1">Belongs to the HesA/MoeB/ThiF family.</text>
</comment>
<dbReference type="InterPro" id="IPR035985">
    <property type="entry name" value="Ubiquitin-activating_enz"/>
</dbReference>
<accession>A0A133VFY1</accession>
<dbReference type="PATRIC" id="fig|1698279.3.peg.101"/>
<dbReference type="GO" id="GO:0004792">
    <property type="term" value="F:thiosulfate-cyanide sulfurtransferase activity"/>
    <property type="evidence" value="ECO:0007669"/>
    <property type="project" value="TreeGrafter"/>
</dbReference>
<dbReference type="GO" id="GO:0005737">
    <property type="term" value="C:cytoplasm"/>
    <property type="evidence" value="ECO:0007669"/>
    <property type="project" value="TreeGrafter"/>
</dbReference>
<feature type="domain" description="THIF-type NAD/FAD binding fold" evidence="2">
    <location>
        <begin position="13"/>
        <end position="240"/>
    </location>
</feature>
<dbReference type="PANTHER" id="PTHR10953">
    <property type="entry name" value="UBIQUITIN-ACTIVATING ENZYME E1"/>
    <property type="match status" value="1"/>
</dbReference>
<sequence length="244" mass="27012">MQDKLSKEEKIRYDRQIMIKNFGKKGQQELKSTTALIAGAGGLGSPASIYLAIAGIGKLRIVDTDQVELSNLNRQILYQDEDIGENKAVVAKKKINKYNPNTEVEAIKKRITDENISKLRNGCDLIVDCMDNYPTRYVLNKESQKNDLPLFHAAVEGMNGQATTIIPGRTPCLNCIIPTPPPSEKFPVLGATPGLLGTIQAHEVIKYIVGIDNLLTNYLLLIKDGIDYNKIKIQKNPDCEICGE</sequence>
<organism evidence="3 4">
    <name type="scientific">candidate division MSBL1 archaeon SCGC-AAA382A13</name>
    <dbReference type="NCBI Taxonomy" id="1698279"/>
    <lineage>
        <taxon>Archaea</taxon>
        <taxon>Methanobacteriati</taxon>
        <taxon>Methanobacteriota</taxon>
        <taxon>candidate division MSBL1</taxon>
    </lineage>
</organism>
<dbReference type="EMBL" id="LHYD01000018">
    <property type="protein sequence ID" value="KXB05343.1"/>
    <property type="molecule type" value="Genomic_DNA"/>
</dbReference>
<proteinExistence type="inferred from homology"/>
<dbReference type="SUPFAM" id="SSF69572">
    <property type="entry name" value="Activating enzymes of the ubiquitin-like proteins"/>
    <property type="match status" value="1"/>
</dbReference>
<dbReference type="PANTHER" id="PTHR10953:SF102">
    <property type="entry name" value="ADENYLYLTRANSFERASE AND SULFURTRANSFERASE MOCS3"/>
    <property type="match status" value="1"/>
</dbReference>
<keyword evidence="4" id="KW-1185">Reference proteome</keyword>
<comment type="caution">
    <text evidence="3">The sequence shown here is derived from an EMBL/GenBank/DDBJ whole genome shotgun (WGS) entry which is preliminary data.</text>
</comment>
<dbReference type="InterPro" id="IPR000594">
    <property type="entry name" value="ThiF_NAD_FAD-bd"/>
</dbReference>
<dbReference type="Pfam" id="PF00899">
    <property type="entry name" value="ThiF"/>
    <property type="match status" value="1"/>
</dbReference>
<evidence type="ECO:0000256" key="1">
    <source>
        <dbReference type="ARBA" id="ARBA00009919"/>
    </source>
</evidence>
<dbReference type="Proteomes" id="UP000070311">
    <property type="component" value="Unassembled WGS sequence"/>
</dbReference>
<reference evidence="3 4" key="1">
    <citation type="journal article" date="2016" name="Sci. Rep.">
        <title>Metabolic traits of an uncultured archaeal lineage -MSBL1- from brine pools of the Red Sea.</title>
        <authorList>
            <person name="Mwirichia R."/>
            <person name="Alam I."/>
            <person name="Rashid M."/>
            <person name="Vinu M."/>
            <person name="Ba-Alawi W."/>
            <person name="Anthony Kamau A."/>
            <person name="Kamanda Ngugi D."/>
            <person name="Goker M."/>
            <person name="Klenk H.P."/>
            <person name="Bajic V."/>
            <person name="Stingl U."/>
        </authorList>
    </citation>
    <scope>NUCLEOTIDE SEQUENCE [LARGE SCALE GENOMIC DNA]</scope>
    <source>
        <strain evidence="3">SCGC-AAA382A13</strain>
    </source>
</reference>
<dbReference type="Gene3D" id="3.40.50.720">
    <property type="entry name" value="NAD(P)-binding Rossmann-like Domain"/>
    <property type="match status" value="1"/>
</dbReference>
<evidence type="ECO:0000313" key="4">
    <source>
        <dbReference type="Proteomes" id="UP000070311"/>
    </source>
</evidence>
<evidence type="ECO:0000259" key="2">
    <source>
        <dbReference type="Pfam" id="PF00899"/>
    </source>
</evidence>
<name>A0A133VFY1_9EURY</name>
<keyword evidence="3" id="KW-0548">Nucleotidyltransferase</keyword>